<dbReference type="Pfam" id="PF02796">
    <property type="entry name" value="HTH_7"/>
    <property type="match status" value="1"/>
</dbReference>
<dbReference type="PANTHER" id="PTHR30461:SF26">
    <property type="entry name" value="RESOLVASE HOMOLOG YNEB"/>
    <property type="match status" value="1"/>
</dbReference>
<feature type="domain" description="Resolvase/invertase-type recombinase catalytic" evidence="8">
    <location>
        <begin position="1"/>
        <end position="135"/>
    </location>
</feature>
<feature type="compositionally biased region" description="Polar residues" evidence="7">
    <location>
        <begin position="168"/>
        <end position="182"/>
    </location>
</feature>
<dbReference type="GO" id="GO:0000150">
    <property type="term" value="F:DNA strand exchange activity"/>
    <property type="evidence" value="ECO:0007669"/>
    <property type="project" value="InterPro"/>
</dbReference>
<dbReference type="PROSITE" id="PS51736">
    <property type="entry name" value="RECOMBINASES_3"/>
    <property type="match status" value="1"/>
</dbReference>
<evidence type="ECO:0000256" key="5">
    <source>
        <dbReference type="PIRSR" id="PIRSR606118-50"/>
    </source>
</evidence>
<feature type="compositionally biased region" description="Basic and acidic residues" evidence="7">
    <location>
        <begin position="123"/>
        <end position="133"/>
    </location>
</feature>
<dbReference type="SUPFAM" id="SSF53041">
    <property type="entry name" value="Resolvase-like"/>
    <property type="match status" value="1"/>
</dbReference>
<dbReference type="Gene3D" id="3.40.50.1390">
    <property type="entry name" value="Resolvase, N-terminal catalytic domain"/>
    <property type="match status" value="1"/>
</dbReference>
<dbReference type="EMBL" id="SRLB01000063">
    <property type="protein sequence ID" value="TGD92274.1"/>
    <property type="molecule type" value="Genomic_DNA"/>
</dbReference>
<feature type="active site" description="O-(5'-phospho-DNA)-serine intermediate" evidence="5 6">
    <location>
        <position position="9"/>
    </location>
</feature>
<dbReference type="SUPFAM" id="SSF46689">
    <property type="entry name" value="Homeodomain-like"/>
    <property type="match status" value="1"/>
</dbReference>
<proteinExistence type="inferred from homology"/>
<gene>
    <name evidence="9" type="ORF">EU555_34930</name>
</gene>
<dbReference type="SMART" id="SM00857">
    <property type="entry name" value="Resolvase"/>
    <property type="match status" value="1"/>
</dbReference>
<name>A0A4Z0NE84_9HYPH</name>
<evidence type="ECO:0000313" key="9">
    <source>
        <dbReference type="EMBL" id="TGD92274.1"/>
    </source>
</evidence>
<keyword evidence="4" id="KW-0233">DNA recombination</keyword>
<evidence type="ECO:0000313" key="10">
    <source>
        <dbReference type="Proteomes" id="UP000297535"/>
    </source>
</evidence>
<reference evidence="9 10" key="1">
    <citation type="submission" date="2019-04" db="EMBL/GenBank/DDBJ databases">
        <authorList>
            <person name="Feng G."/>
            <person name="Zhu H."/>
        </authorList>
    </citation>
    <scope>NUCLEOTIDE SEQUENCE [LARGE SCALE GENOMIC DNA]</scope>
    <source>
        <strain evidence="9 10">6HR-1</strain>
    </source>
</reference>
<dbReference type="CDD" id="cd03768">
    <property type="entry name" value="SR_ResInv"/>
    <property type="match status" value="1"/>
</dbReference>
<protein>
    <submittedName>
        <fullName evidence="9">Recombinase family protein</fullName>
    </submittedName>
</protein>
<comment type="caution">
    <text evidence="9">The sequence shown here is derived from an EMBL/GenBank/DDBJ whole genome shotgun (WGS) entry which is preliminary data.</text>
</comment>
<dbReference type="PROSITE" id="PS00397">
    <property type="entry name" value="RECOMBINASES_1"/>
    <property type="match status" value="1"/>
</dbReference>
<dbReference type="InterPro" id="IPR006118">
    <property type="entry name" value="Recombinase_CS"/>
</dbReference>
<dbReference type="Pfam" id="PF00239">
    <property type="entry name" value="Resolvase"/>
    <property type="match status" value="1"/>
</dbReference>
<dbReference type="AlphaFoldDB" id="A0A4Z0NE84"/>
<dbReference type="CDD" id="cd00569">
    <property type="entry name" value="HTH_Hin_like"/>
    <property type="match status" value="1"/>
</dbReference>
<evidence type="ECO:0000256" key="6">
    <source>
        <dbReference type="PROSITE-ProRule" id="PRU10137"/>
    </source>
</evidence>
<dbReference type="InterPro" id="IPR050639">
    <property type="entry name" value="SSR_resolvase"/>
</dbReference>
<dbReference type="GO" id="GO:0003677">
    <property type="term" value="F:DNA binding"/>
    <property type="evidence" value="ECO:0007669"/>
    <property type="project" value="UniProtKB-KW"/>
</dbReference>
<organism evidence="9 10">
    <name type="scientific">Methylobacterium nonmethylotrophicum</name>
    <dbReference type="NCBI Taxonomy" id="1141884"/>
    <lineage>
        <taxon>Bacteria</taxon>
        <taxon>Pseudomonadati</taxon>
        <taxon>Pseudomonadota</taxon>
        <taxon>Alphaproteobacteria</taxon>
        <taxon>Hyphomicrobiales</taxon>
        <taxon>Methylobacteriaceae</taxon>
        <taxon>Methylobacterium</taxon>
    </lineage>
</organism>
<dbReference type="Proteomes" id="UP000297535">
    <property type="component" value="Unassembled WGS sequence"/>
</dbReference>
<evidence type="ECO:0000256" key="7">
    <source>
        <dbReference type="SAM" id="MobiDB-lite"/>
    </source>
</evidence>
<dbReference type="InterPro" id="IPR036162">
    <property type="entry name" value="Resolvase-like_N_sf"/>
</dbReference>
<dbReference type="Gene3D" id="1.10.10.60">
    <property type="entry name" value="Homeodomain-like"/>
    <property type="match status" value="1"/>
</dbReference>
<evidence type="ECO:0000256" key="2">
    <source>
        <dbReference type="ARBA" id="ARBA00022908"/>
    </source>
</evidence>
<dbReference type="InterPro" id="IPR006120">
    <property type="entry name" value="Resolvase_HTH_dom"/>
</dbReference>
<evidence type="ECO:0000256" key="4">
    <source>
        <dbReference type="ARBA" id="ARBA00023172"/>
    </source>
</evidence>
<feature type="region of interest" description="Disordered" evidence="7">
    <location>
        <begin position="123"/>
        <end position="182"/>
    </location>
</feature>
<keyword evidence="3" id="KW-0238">DNA-binding</keyword>
<dbReference type="OrthoDB" id="9800103at2"/>
<evidence type="ECO:0000259" key="8">
    <source>
        <dbReference type="PROSITE" id="PS51736"/>
    </source>
</evidence>
<evidence type="ECO:0000256" key="1">
    <source>
        <dbReference type="ARBA" id="ARBA00009913"/>
    </source>
</evidence>
<dbReference type="InterPro" id="IPR009057">
    <property type="entry name" value="Homeodomain-like_sf"/>
</dbReference>
<keyword evidence="10" id="KW-1185">Reference proteome</keyword>
<dbReference type="PANTHER" id="PTHR30461">
    <property type="entry name" value="DNA-INVERTASE FROM LAMBDOID PROPHAGE"/>
    <property type="match status" value="1"/>
</dbReference>
<evidence type="ECO:0000256" key="3">
    <source>
        <dbReference type="ARBA" id="ARBA00023125"/>
    </source>
</evidence>
<comment type="similarity">
    <text evidence="1">Belongs to the site-specific recombinase resolvase family.</text>
</comment>
<dbReference type="InterPro" id="IPR006119">
    <property type="entry name" value="Resolv_N"/>
</dbReference>
<accession>A0A4Z0NE84</accession>
<keyword evidence="2" id="KW-0229">DNA integration</keyword>
<sequence>MIYGYARVSTDAQDLAIQVAQLKAACCEKVFHEKEGGHTADRPQLRRLMRALQSGDIVKAPAVDRFARDPTDLIVLGRDIRQAGARFLSVAEPIVDTDSEFWEVVAACFGIAAKFERRRIRERTSAGRARAREQGVQFGRKPKLTAHQKREALRRRDEEGEPHRSIARSYNVSQSTISRLRL</sequence>
<dbReference type="GO" id="GO:0015074">
    <property type="term" value="P:DNA integration"/>
    <property type="evidence" value="ECO:0007669"/>
    <property type="project" value="UniProtKB-KW"/>
</dbReference>
<feature type="compositionally biased region" description="Basic and acidic residues" evidence="7">
    <location>
        <begin position="148"/>
        <end position="164"/>
    </location>
</feature>